<sequence>MTRRVLLYLLLLPISILAQTINGKVYDAETTVKGALVVNVTQNIMTYTNDNGDFKIEAKVKDTLYISSLFHTKTFIKIKKVDFDHVVVIEVKKAINELDAVLLREERERQFDSVKMASQVNSQIKEDIKRNSFKYQPTPSGNMDIIAIIGMVGRLFKSKKPIAEPIIPITYKELSTLFLNDRFFNKDLLVLDLNIPKEYQILFFDYCDAKEIDSKLLAKNKQVDLLEELVICSQEFQKIIEESKKDN</sequence>
<keyword evidence="3" id="KW-1185">Reference proteome</keyword>
<dbReference type="SUPFAM" id="SSF49464">
    <property type="entry name" value="Carboxypeptidase regulatory domain-like"/>
    <property type="match status" value="1"/>
</dbReference>
<evidence type="ECO:0000313" key="2">
    <source>
        <dbReference type="EMBL" id="WCO00470.1"/>
    </source>
</evidence>
<evidence type="ECO:0000313" key="3">
    <source>
        <dbReference type="Proteomes" id="UP001202717"/>
    </source>
</evidence>
<dbReference type="Proteomes" id="UP001202717">
    <property type="component" value="Chromosome"/>
</dbReference>
<dbReference type="EMBL" id="CP116221">
    <property type="protein sequence ID" value="WCO00470.1"/>
    <property type="molecule type" value="Genomic_DNA"/>
</dbReference>
<gene>
    <name evidence="2" type="ORF">MUN68_010355</name>
</gene>
<dbReference type="InterPro" id="IPR008969">
    <property type="entry name" value="CarboxyPept-like_regulatory"/>
</dbReference>
<name>A0ABY7RUW8_9FLAO</name>
<accession>A0ABY7RUW8</accession>
<feature type="chain" id="PRO_5046094260" evidence="1">
    <location>
        <begin position="19"/>
        <end position="247"/>
    </location>
</feature>
<keyword evidence="1" id="KW-0732">Signal</keyword>
<proteinExistence type="predicted"/>
<evidence type="ECO:0000256" key="1">
    <source>
        <dbReference type="SAM" id="SignalP"/>
    </source>
</evidence>
<reference evidence="2 3" key="1">
    <citation type="submission" date="2023-01" db="EMBL/GenBank/DDBJ databases">
        <title>Psychroserpens ponticola sp. nov., isolated from seawater.</title>
        <authorList>
            <person name="Kristyanto S."/>
            <person name="Jung J."/>
            <person name="Kim J.M."/>
            <person name="Jeon C.O."/>
        </authorList>
    </citation>
    <scope>NUCLEOTIDE SEQUENCE [LARGE SCALE GENOMIC DNA]</scope>
    <source>
        <strain evidence="2 3">MSW6</strain>
    </source>
</reference>
<feature type="signal peptide" evidence="1">
    <location>
        <begin position="1"/>
        <end position="18"/>
    </location>
</feature>
<dbReference type="RefSeq" id="WP_249996621.1">
    <property type="nucleotide sequence ID" value="NZ_CP116221.1"/>
</dbReference>
<organism evidence="2 3">
    <name type="scientific">Psychroserpens ponticola</name>
    <dbReference type="NCBI Taxonomy" id="2932268"/>
    <lineage>
        <taxon>Bacteria</taxon>
        <taxon>Pseudomonadati</taxon>
        <taxon>Bacteroidota</taxon>
        <taxon>Flavobacteriia</taxon>
        <taxon>Flavobacteriales</taxon>
        <taxon>Flavobacteriaceae</taxon>
        <taxon>Psychroserpens</taxon>
    </lineage>
</organism>
<protein>
    <submittedName>
        <fullName evidence="2">Carboxypeptidase-like regulatory domain-containing protein</fullName>
    </submittedName>
</protein>